<feature type="region of interest" description="Disordered" evidence="7">
    <location>
        <begin position="240"/>
        <end position="297"/>
    </location>
</feature>
<accession>A0A8H7BUA3</accession>
<dbReference type="PANTHER" id="PTHR22974">
    <property type="entry name" value="MIXED LINEAGE PROTEIN KINASE"/>
    <property type="match status" value="1"/>
</dbReference>
<organism evidence="9 10">
    <name type="scientific">Apophysomyces ossiformis</name>
    <dbReference type="NCBI Taxonomy" id="679940"/>
    <lineage>
        <taxon>Eukaryota</taxon>
        <taxon>Fungi</taxon>
        <taxon>Fungi incertae sedis</taxon>
        <taxon>Mucoromycota</taxon>
        <taxon>Mucoromycotina</taxon>
        <taxon>Mucoromycetes</taxon>
        <taxon>Mucorales</taxon>
        <taxon>Mucorineae</taxon>
        <taxon>Mucoraceae</taxon>
        <taxon>Apophysomyces</taxon>
    </lineage>
</organism>
<evidence type="ECO:0000256" key="1">
    <source>
        <dbReference type="ARBA" id="ARBA00022527"/>
    </source>
</evidence>
<feature type="compositionally biased region" description="Polar residues" evidence="7">
    <location>
        <begin position="141"/>
        <end position="154"/>
    </location>
</feature>
<feature type="domain" description="Protein kinase" evidence="8">
    <location>
        <begin position="453"/>
        <end position="646"/>
    </location>
</feature>
<dbReference type="PROSITE" id="PS00107">
    <property type="entry name" value="PROTEIN_KINASE_ATP"/>
    <property type="match status" value="1"/>
</dbReference>
<feature type="compositionally biased region" description="Polar residues" evidence="7">
    <location>
        <begin position="51"/>
        <end position="63"/>
    </location>
</feature>
<dbReference type="InterPro" id="IPR008271">
    <property type="entry name" value="Ser/Thr_kinase_AS"/>
</dbReference>
<dbReference type="InterPro" id="IPR017441">
    <property type="entry name" value="Protein_kinase_ATP_BS"/>
</dbReference>
<feature type="region of interest" description="Disordered" evidence="7">
    <location>
        <begin position="328"/>
        <end position="389"/>
    </location>
</feature>
<dbReference type="SUPFAM" id="SSF56112">
    <property type="entry name" value="Protein kinase-like (PK-like)"/>
    <property type="match status" value="1"/>
</dbReference>
<reference evidence="9" key="1">
    <citation type="submission" date="2020-01" db="EMBL/GenBank/DDBJ databases">
        <title>Genome Sequencing of Three Apophysomyces-Like Fungal Strains Confirms a Novel Fungal Genus in the Mucoromycota with divergent Burkholderia-like Endosymbiotic Bacteria.</title>
        <authorList>
            <person name="Stajich J.E."/>
            <person name="Macias A.M."/>
            <person name="Carter-House D."/>
            <person name="Lovett B."/>
            <person name="Kasson L.R."/>
            <person name="Berry K."/>
            <person name="Grigoriev I."/>
            <person name="Chang Y."/>
            <person name="Spatafora J."/>
            <person name="Kasson M.T."/>
        </authorList>
    </citation>
    <scope>NUCLEOTIDE SEQUENCE</scope>
    <source>
        <strain evidence="9">NRRL A-21654</strain>
    </source>
</reference>
<evidence type="ECO:0000256" key="6">
    <source>
        <dbReference type="PROSITE-ProRule" id="PRU10141"/>
    </source>
</evidence>
<dbReference type="GO" id="GO:0000776">
    <property type="term" value="C:kinetochore"/>
    <property type="evidence" value="ECO:0007669"/>
    <property type="project" value="TreeGrafter"/>
</dbReference>
<feature type="compositionally biased region" description="Basic and acidic residues" evidence="7">
    <location>
        <begin position="194"/>
        <end position="209"/>
    </location>
</feature>
<evidence type="ECO:0000256" key="2">
    <source>
        <dbReference type="ARBA" id="ARBA00022679"/>
    </source>
</evidence>
<feature type="compositionally biased region" description="Polar residues" evidence="7">
    <location>
        <begin position="7"/>
        <end position="37"/>
    </location>
</feature>
<dbReference type="InterPro" id="IPR011009">
    <property type="entry name" value="Kinase-like_dom_sf"/>
</dbReference>
<dbReference type="Pfam" id="PF00069">
    <property type="entry name" value="Pkinase"/>
    <property type="match status" value="1"/>
</dbReference>
<proteinExistence type="predicted"/>
<evidence type="ECO:0000256" key="7">
    <source>
        <dbReference type="SAM" id="MobiDB-lite"/>
    </source>
</evidence>
<keyword evidence="2" id="KW-0808">Transferase</keyword>
<dbReference type="PROSITE" id="PS00108">
    <property type="entry name" value="PROTEIN_KINASE_ST"/>
    <property type="match status" value="1"/>
</dbReference>
<sequence>MAPDPRVNQSPPSFNYHSGENQHSDTQQSPLFASLSSHDIFANPSDGSDPITESPTLQSLSDTDLSRARELLEELNGFKDSSDEDDNTILHRDILPTFYDEEGNDEIAPEKLKIRPSPQQSFTKKRRPHQRITMPTILSARFSSPAQREGQSPSNRRKLDASSAAHNEVHTTANGPSLSSLQSEQRFDMLGSNTHKDDEDTIRSPDKQPETTSNRISPSSVTPSAAAQVSVEKGLKAIMHEIRQGGIPEIPPFRGASSNNINSNEPRSSSTRTSSEHVSNSRRRKKKVVTEIKSHSKSFTSISMTNIKTKHSDLPTASVSLNLHSTRDLPIASSSSKSRPKSASPTSNVETTKPQKRAIEPVSSVERNVKQRLASPPPMKTSSPQQAEFKHPSLIDPKILEQHKKEVEAAVLNANKENHRPIPRAPHGTSLIPSSRPSSFSGLREITVHNHRYTILKEIGHGGSSRVYQVFSHTLNELFAMKHVLLADVDDTALEQYKNEIALLKSLGIDDRIVTLFDYEVTKDSIYLIMELGETDLAHIMSRQKGKPLDIIFIMGYWKQMIEAVAVIHEANIVHSDLKPANFVIVRGRLKLIDFGIAKKIANDTTNIYRESQIGTLNYMSPEALNGAKGGQKVRRKTMILRYRPR</sequence>
<dbReference type="Gene3D" id="1.10.510.10">
    <property type="entry name" value="Transferase(Phosphotransferase) domain 1"/>
    <property type="match status" value="1"/>
</dbReference>
<dbReference type="AlphaFoldDB" id="A0A8H7BUA3"/>
<keyword evidence="3 6" id="KW-0547">Nucleotide-binding</keyword>
<evidence type="ECO:0000313" key="9">
    <source>
        <dbReference type="EMBL" id="KAF7730980.1"/>
    </source>
</evidence>
<comment type="caution">
    <text evidence="9">The sequence shown here is derived from an EMBL/GenBank/DDBJ whole genome shotgun (WGS) entry which is preliminary data.</text>
</comment>
<evidence type="ECO:0000313" key="10">
    <source>
        <dbReference type="Proteomes" id="UP000605846"/>
    </source>
</evidence>
<dbReference type="PROSITE" id="PS50011">
    <property type="entry name" value="PROTEIN_KINASE_DOM"/>
    <property type="match status" value="1"/>
</dbReference>
<dbReference type="GO" id="GO:0005634">
    <property type="term" value="C:nucleus"/>
    <property type="evidence" value="ECO:0007669"/>
    <property type="project" value="TreeGrafter"/>
</dbReference>
<evidence type="ECO:0000256" key="4">
    <source>
        <dbReference type="ARBA" id="ARBA00022777"/>
    </source>
</evidence>
<name>A0A8H7BUA3_9FUNG</name>
<dbReference type="GO" id="GO:0004674">
    <property type="term" value="F:protein serine/threonine kinase activity"/>
    <property type="evidence" value="ECO:0007669"/>
    <property type="project" value="UniProtKB-KW"/>
</dbReference>
<dbReference type="GO" id="GO:0034501">
    <property type="term" value="P:protein localization to kinetochore"/>
    <property type="evidence" value="ECO:0007669"/>
    <property type="project" value="TreeGrafter"/>
</dbReference>
<dbReference type="GO" id="GO:0004712">
    <property type="term" value="F:protein serine/threonine/tyrosine kinase activity"/>
    <property type="evidence" value="ECO:0007669"/>
    <property type="project" value="TreeGrafter"/>
</dbReference>
<dbReference type="GO" id="GO:0005524">
    <property type="term" value="F:ATP binding"/>
    <property type="evidence" value="ECO:0007669"/>
    <property type="project" value="UniProtKB-UniRule"/>
</dbReference>
<feature type="region of interest" description="Disordered" evidence="7">
    <location>
        <begin position="418"/>
        <end position="437"/>
    </location>
</feature>
<dbReference type="EMBL" id="JABAYA010000012">
    <property type="protein sequence ID" value="KAF7730980.1"/>
    <property type="molecule type" value="Genomic_DNA"/>
</dbReference>
<feature type="compositionally biased region" description="Low complexity" evidence="7">
    <location>
        <begin position="263"/>
        <end position="278"/>
    </location>
</feature>
<feature type="compositionally biased region" description="Polar residues" evidence="7">
    <location>
        <begin position="210"/>
        <end position="227"/>
    </location>
</feature>
<evidence type="ECO:0000256" key="5">
    <source>
        <dbReference type="ARBA" id="ARBA00022840"/>
    </source>
</evidence>
<dbReference type="InterPro" id="IPR000719">
    <property type="entry name" value="Prot_kinase_dom"/>
</dbReference>
<keyword evidence="10" id="KW-1185">Reference proteome</keyword>
<keyword evidence="4 9" id="KW-0418">Kinase</keyword>
<dbReference type="GO" id="GO:0007094">
    <property type="term" value="P:mitotic spindle assembly checkpoint signaling"/>
    <property type="evidence" value="ECO:0007669"/>
    <property type="project" value="TreeGrafter"/>
</dbReference>
<dbReference type="FunFam" id="3.30.200.20:FF:000131">
    <property type="entry name" value="Dual specificity protein kinase TTK"/>
    <property type="match status" value="1"/>
</dbReference>
<dbReference type="OrthoDB" id="20524at2759"/>
<gene>
    <name evidence="9" type="primary">MPS1</name>
    <name evidence="9" type="ORF">EC973_001026</name>
</gene>
<dbReference type="Gene3D" id="3.30.200.20">
    <property type="entry name" value="Phosphorylase Kinase, domain 1"/>
    <property type="match status" value="1"/>
</dbReference>
<evidence type="ECO:0000256" key="3">
    <source>
        <dbReference type="ARBA" id="ARBA00022741"/>
    </source>
</evidence>
<dbReference type="Proteomes" id="UP000605846">
    <property type="component" value="Unassembled WGS sequence"/>
</dbReference>
<dbReference type="SMART" id="SM00220">
    <property type="entry name" value="S_TKc"/>
    <property type="match status" value="1"/>
</dbReference>
<dbReference type="PANTHER" id="PTHR22974:SF21">
    <property type="entry name" value="DUAL SPECIFICITY PROTEIN KINASE TTK"/>
    <property type="match status" value="1"/>
</dbReference>
<feature type="compositionally biased region" description="Low complexity" evidence="7">
    <location>
        <begin position="332"/>
        <end position="347"/>
    </location>
</feature>
<protein>
    <submittedName>
        <fullName evidence="9">Dual-specificity kinase, spindle pole body (SPB) duplication and spindle checkpoint function</fullName>
    </submittedName>
</protein>
<feature type="compositionally biased region" description="Polar residues" evidence="7">
    <location>
        <begin position="170"/>
        <end position="184"/>
    </location>
</feature>
<feature type="binding site" evidence="6">
    <location>
        <position position="482"/>
    </location>
    <ligand>
        <name>ATP</name>
        <dbReference type="ChEBI" id="CHEBI:30616"/>
    </ligand>
</feature>
<evidence type="ECO:0000259" key="8">
    <source>
        <dbReference type="PROSITE" id="PS50011"/>
    </source>
</evidence>
<feature type="region of interest" description="Disordered" evidence="7">
    <location>
        <begin position="1"/>
        <end position="65"/>
    </location>
</feature>
<keyword evidence="1" id="KW-0723">Serine/threonine-protein kinase</keyword>
<dbReference type="GO" id="GO:0033316">
    <property type="term" value="P:meiotic spindle assembly checkpoint signaling"/>
    <property type="evidence" value="ECO:0007669"/>
    <property type="project" value="TreeGrafter"/>
</dbReference>
<feature type="region of interest" description="Disordered" evidence="7">
    <location>
        <begin position="98"/>
        <end position="228"/>
    </location>
</feature>
<keyword evidence="5 6" id="KW-0067">ATP-binding</keyword>
<dbReference type="GO" id="GO:0007059">
    <property type="term" value="P:chromosome segregation"/>
    <property type="evidence" value="ECO:0007669"/>
    <property type="project" value="TreeGrafter"/>
</dbReference>